<dbReference type="Pfam" id="PF08241">
    <property type="entry name" value="Methyltransf_11"/>
    <property type="match status" value="1"/>
</dbReference>
<dbReference type="GO" id="GO:0008757">
    <property type="term" value="F:S-adenosylmethionine-dependent methyltransferase activity"/>
    <property type="evidence" value="ECO:0007669"/>
    <property type="project" value="InterPro"/>
</dbReference>
<dbReference type="InterPro" id="IPR029063">
    <property type="entry name" value="SAM-dependent_MTases_sf"/>
</dbReference>
<organism evidence="2">
    <name type="scientific">mine drainage metagenome</name>
    <dbReference type="NCBI Taxonomy" id="410659"/>
    <lineage>
        <taxon>unclassified sequences</taxon>
        <taxon>metagenomes</taxon>
        <taxon>ecological metagenomes</taxon>
    </lineage>
</organism>
<reference evidence="2" key="1">
    <citation type="submission" date="2016-10" db="EMBL/GenBank/DDBJ databases">
        <title>Sequence of Gallionella enrichment culture.</title>
        <authorList>
            <person name="Poehlein A."/>
            <person name="Muehling M."/>
            <person name="Daniel R."/>
        </authorList>
    </citation>
    <scope>NUCLEOTIDE SEQUENCE</scope>
</reference>
<name>A0A1J5QJY6_9ZZZZ</name>
<dbReference type="Gene3D" id="3.40.50.150">
    <property type="entry name" value="Vaccinia Virus protein VP39"/>
    <property type="match status" value="1"/>
</dbReference>
<dbReference type="SUPFAM" id="SSF53335">
    <property type="entry name" value="S-adenosyl-L-methionine-dependent methyltransferases"/>
    <property type="match status" value="1"/>
</dbReference>
<evidence type="ECO:0000259" key="1">
    <source>
        <dbReference type="Pfam" id="PF08241"/>
    </source>
</evidence>
<protein>
    <recommendedName>
        <fullName evidence="1">Methyltransferase type 11 domain-containing protein</fullName>
    </recommendedName>
</protein>
<gene>
    <name evidence="2" type="ORF">GALL_420020</name>
</gene>
<proteinExistence type="predicted"/>
<dbReference type="AlphaFoldDB" id="A0A1J5QJY6"/>
<evidence type="ECO:0000313" key="2">
    <source>
        <dbReference type="EMBL" id="OIQ76317.1"/>
    </source>
</evidence>
<dbReference type="InterPro" id="IPR013216">
    <property type="entry name" value="Methyltransf_11"/>
</dbReference>
<comment type="caution">
    <text evidence="2">The sequence shown here is derived from an EMBL/GenBank/DDBJ whole genome shotgun (WGS) entry which is preliminary data.</text>
</comment>
<accession>A0A1J5QJY6</accession>
<sequence>MSDSPLQSLKKLVKQIPAIGPAIAYARGQSRIKKVAPAKARHDFHGSTPYWEERYRAGGDSGTGSGGRLAEFKAEILNEFVASESIASVIEFGCGDGRQLLLARYPKYTGVDVSPTVIEKCRTLFRDNPVFSFVTTEAYQGETADLALSLDVIFHLIEDEVFNSYMSTLFDAALRYVIIYSSNFDSESAPNAPHFRNRQFTLWVAGHRPEWQLIRHIPNRYPFNGDGQETSVSDFFIFAKEN</sequence>
<feature type="domain" description="Methyltransferase type 11" evidence="1">
    <location>
        <begin position="91"/>
        <end position="159"/>
    </location>
</feature>
<dbReference type="CDD" id="cd02440">
    <property type="entry name" value="AdoMet_MTases"/>
    <property type="match status" value="1"/>
</dbReference>
<dbReference type="EMBL" id="MLJW01001901">
    <property type="protein sequence ID" value="OIQ76317.1"/>
    <property type="molecule type" value="Genomic_DNA"/>
</dbReference>